<dbReference type="InterPro" id="IPR052788">
    <property type="entry name" value="RING-type_E3_ligase_ATL"/>
</dbReference>
<dbReference type="EMBL" id="PJQY01002471">
    <property type="protein sequence ID" value="PQP93314.1"/>
    <property type="molecule type" value="Genomic_DNA"/>
</dbReference>
<dbReference type="SUPFAM" id="SSF57850">
    <property type="entry name" value="RING/U-box"/>
    <property type="match status" value="1"/>
</dbReference>
<sequence length="145" mass="16156">MALQFMFCIGKTPTIVIFVPLLSILGAFVILMIIRPILWLASRLCRPMARARLSSPQPPGPLPNQGLHERNLRALPRVSYNAAGDARFTECAICLMDFVDGDVIRVLPYCGHGYHVSCVDRWLKCHSSCPSCRGTVAIMEERCPK</sequence>
<dbReference type="InterPro" id="IPR001841">
    <property type="entry name" value="Znf_RING"/>
</dbReference>
<evidence type="ECO:0000256" key="3">
    <source>
        <dbReference type="ARBA" id="ARBA00022833"/>
    </source>
</evidence>
<dbReference type="PANTHER" id="PTHR45798">
    <property type="entry name" value="RING-H2 FINGER PROTEIN ATL61-RELATED-RELATED"/>
    <property type="match status" value="1"/>
</dbReference>
<keyword evidence="5" id="KW-0812">Transmembrane</keyword>
<keyword evidence="1" id="KW-0479">Metal-binding</keyword>
<organism evidence="7 8">
    <name type="scientific">Prunus yedoensis var. nudiflora</name>
    <dbReference type="NCBI Taxonomy" id="2094558"/>
    <lineage>
        <taxon>Eukaryota</taxon>
        <taxon>Viridiplantae</taxon>
        <taxon>Streptophyta</taxon>
        <taxon>Embryophyta</taxon>
        <taxon>Tracheophyta</taxon>
        <taxon>Spermatophyta</taxon>
        <taxon>Magnoliopsida</taxon>
        <taxon>eudicotyledons</taxon>
        <taxon>Gunneridae</taxon>
        <taxon>Pentapetalae</taxon>
        <taxon>rosids</taxon>
        <taxon>fabids</taxon>
        <taxon>Rosales</taxon>
        <taxon>Rosaceae</taxon>
        <taxon>Amygdaloideae</taxon>
        <taxon>Amygdaleae</taxon>
        <taxon>Prunus</taxon>
    </lineage>
</organism>
<evidence type="ECO:0000256" key="2">
    <source>
        <dbReference type="ARBA" id="ARBA00022771"/>
    </source>
</evidence>
<gene>
    <name evidence="7" type="ORF">Pyn_14157</name>
</gene>
<keyword evidence="8" id="KW-1185">Reference proteome</keyword>
<name>A0A314XHD0_PRUYE</name>
<dbReference type="InterPro" id="IPR013083">
    <property type="entry name" value="Znf_RING/FYVE/PHD"/>
</dbReference>
<dbReference type="GO" id="GO:0008270">
    <property type="term" value="F:zinc ion binding"/>
    <property type="evidence" value="ECO:0007669"/>
    <property type="project" value="UniProtKB-KW"/>
</dbReference>
<evidence type="ECO:0000256" key="4">
    <source>
        <dbReference type="PROSITE-ProRule" id="PRU00175"/>
    </source>
</evidence>
<keyword evidence="5" id="KW-0472">Membrane</keyword>
<comment type="caution">
    <text evidence="7">The sequence shown here is derived from an EMBL/GenBank/DDBJ whole genome shotgun (WGS) entry which is preliminary data.</text>
</comment>
<keyword evidence="5" id="KW-1133">Transmembrane helix</keyword>
<dbReference type="PROSITE" id="PS50089">
    <property type="entry name" value="ZF_RING_2"/>
    <property type="match status" value="1"/>
</dbReference>
<keyword evidence="2 4" id="KW-0863">Zinc-finger</keyword>
<dbReference type="Gene3D" id="3.30.40.10">
    <property type="entry name" value="Zinc/RING finger domain, C3HC4 (zinc finger)"/>
    <property type="match status" value="1"/>
</dbReference>
<accession>A0A314XHD0</accession>
<evidence type="ECO:0000259" key="6">
    <source>
        <dbReference type="PROSITE" id="PS50089"/>
    </source>
</evidence>
<dbReference type="SMART" id="SM00184">
    <property type="entry name" value="RING"/>
    <property type="match status" value="1"/>
</dbReference>
<dbReference type="OrthoDB" id="8062037at2759"/>
<reference evidence="7 8" key="1">
    <citation type="submission" date="2018-02" db="EMBL/GenBank/DDBJ databases">
        <title>Draft genome of wild Prunus yedoensis var. nudiflora.</title>
        <authorList>
            <person name="Baek S."/>
            <person name="Kim J.-H."/>
            <person name="Choi K."/>
            <person name="Kim G.-B."/>
            <person name="Cho A."/>
            <person name="Jang H."/>
            <person name="Shin C.-H."/>
            <person name="Yu H.-J."/>
            <person name="Mun J.-H."/>
        </authorList>
    </citation>
    <scope>NUCLEOTIDE SEQUENCE [LARGE SCALE GENOMIC DNA]</scope>
    <source>
        <strain evidence="8">cv. Jeju island</strain>
        <tissue evidence="7">Leaf</tissue>
    </source>
</reference>
<dbReference type="AlphaFoldDB" id="A0A314XHD0"/>
<dbReference type="STRING" id="2094558.A0A314XHD0"/>
<feature type="transmembrane region" description="Helical" evidence="5">
    <location>
        <begin position="15"/>
        <end position="41"/>
    </location>
</feature>
<evidence type="ECO:0000256" key="5">
    <source>
        <dbReference type="SAM" id="Phobius"/>
    </source>
</evidence>
<evidence type="ECO:0000256" key="1">
    <source>
        <dbReference type="ARBA" id="ARBA00022723"/>
    </source>
</evidence>
<proteinExistence type="predicted"/>
<protein>
    <submittedName>
        <fullName evidence="7">RING-H2 finger protein ATL80-like</fullName>
    </submittedName>
</protein>
<dbReference type="Pfam" id="PF13639">
    <property type="entry name" value="zf-RING_2"/>
    <property type="match status" value="1"/>
</dbReference>
<feature type="domain" description="RING-type" evidence="6">
    <location>
        <begin position="91"/>
        <end position="133"/>
    </location>
</feature>
<dbReference type="PANTHER" id="PTHR45798:SF97">
    <property type="entry name" value="ALCOHOL-SENSITIVE RING FINGER PROTEIN 1"/>
    <property type="match status" value="1"/>
</dbReference>
<evidence type="ECO:0000313" key="8">
    <source>
        <dbReference type="Proteomes" id="UP000250321"/>
    </source>
</evidence>
<dbReference type="Proteomes" id="UP000250321">
    <property type="component" value="Unassembled WGS sequence"/>
</dbReference>
<keyword evidence="3" id="KW-0862">Zinc</keyword>
<evidence type="ECO:0000313" key="7">
    <source>
        <dbReference type="EMBL" id="PQP93314.1"/>
    </source>
</evidence>